<comment type="caution">
    <text evidence="1">The sequence shown here is derived from an EMBL/GenBank/DDBJ whole genome shotgun (WGS) entry which is preliminary data.</text>
</comment>
<name>A0A7I9WEY6_9MYCO</name>
<accession>A0A7I9WEY6</accession>
<gene>
    <name evidence="1" type="ORF">MMUR_00360</name>
</gene>
<keyword evidence="2" id="KW-1185">Reference proteome</keyword>
<reference evidence="1 2" key="1">
    <citation type="journal article" date="2019" name="Emerg. Microbes Infect.">
        <title>Comprehensive subspecies identification of 175 nontuberculous mycobacteria species based on 7547 genomic profiles.</title>
        <authorList>
            <person name="Matsumoto Y."/>
            <person name="Kinjo T."/>
            <person name="Motooka D."/>
            <person name="Nabeya D."/>
            <person name="Jung N."/>
            <person name="Uechi K."/>
            <person name="Horii T."/>
            <person name="Iida T."/>
            <person name="Fujita J."/>
            <person name="Nakamura S."/>
        </authorList>
    </citation>
    <scope>NUCLEOTIDE SEQUENCE [LARGE SCALE GENOMIC DNA]</scope>
    <source>
        <strain evidence="1 2">JCM 13392</strain>
    </source>
</reference>
<evidence type="ECO:0000313" key="2">
    <source>
        <dbReference type="Proteomes" id="UP000465241"/>
    </source>
</evidence>
<dbReference type="AlphaFoldDB" id="A0A7I9WEY6"/>
<sequence length="110" mass="11526">MDDRAAEMAVHSKNVTAAVEAMSGLLEGYEHAEATGGVPDAGLIDYITGQMVGNDEHIPAGIWSLLSGFAALNYLLLARVEELSGVPKQVSLDLYADAAKKLNGQAEPNA</sequence>
<dbReference type="EMBL" id="BLKT01000002">
    <property type="protein sequence ID" value="GFG55900.1"/>
    <property type="molecule type" value="Genomic_DNA"/>
</dbReference>
<dbReference type="RefSeq" id="WP_193487823.1">
    <property type="nucleotide sequence ID" value="NZ_BAAAMC010000073.1"/>
</dbReference>
<evidence type="ECO:0000313" key="1">
    <source>
        <dbReference type="EMBL" id="GFG55900.1"/>
    </source>
</evidence>
<organism evidence="1 2">
    <name type="scientific">Mycolicibacterium murale</name>
    <dbReference type="NCBI Taxonomy" id="182220"/>
    <lineage>
        <taxon>Bacteria</taxon>
        <taxon>Bacillati</taxon>
        <taxon>Actinomycetota</taxon>
        <taxon>Actinomycetes</taxon>
        <taxon>Mycobacteriales</taxon>
        <taxon>Mycobacteriaceae</taxon>
        <taxon>Mycolicibacterium</taxon>
    </lineage>
</organism>
<protein>
    <submittedName>
        <fullName evidence="1">Uncharacterized protein</fullName>
    </submittedName>
</protein>
<proteinExistence type="predicted"/>
<dbReference type="Proteomes" id="UP000465241">
    <property type="component" value="Unassembled WGS sequence"/>
</dbReference>